<dbReference type="EMBL" id="NFZW01000004">
    <property type="protein sequence ID" value="RFA38239.1"/>
    <property type="molecule type" value="Genomic_DNA"/>
</dbReference>
<dbReference type="Proteomes" id="UP000256763">
    <property type="component" value="Unassembled WGS sequence"/>
</dbReference>
<name>A0A3E0X1C9_9GAMM</name>
<organism evidence="1 2">
    <name type="scientific">Alkalilimnicola ehrlichii</name>
    <dbReference type="NCBI Taxonomy" id="351052"/>
    <lineage>
        <taxon>Bacteria</taxon>
        <taxon>Pseudomonadati</taxon>
        <taxon>Pseudomonadota</taxon>
        <taxon>Gammaproteobacteria</taxon>
        <taxon>Chromatiales</taxon>
        <taxon>Ectothiorhodospiraceae</taxon>
        <taxon>Alkalilimnicola</taxon>
    </lineage>
</organism>
<keyword evidence="2" id="KW-1185">Reference proteome</keyword>
<comment type="caution">
    <text evidence="1">The sequence shown here is derived from an EMBL/GenBank/DDBJ whole genome shotgun (WGS) entry which is preliminary data.</text>
</comment>
<evidence type="ECO:0000313" key="2">
    <source>
        <dbReference type="Proteomes" id="UP000256763"/>
    </source>
</evidence>
<dbReference type="AlphaFoldDB" id="A0A3E0X1C9"/>
<proteinExistence type="predicted"/>
<reference evidence="2" key="1">
    <citation type="submission" date="2017-05" db="EMBL/GenBank/DDBJ databases">
        <authorList>
            <person name="Sharma S."/>
            <person name="Sidhu C."/>
            <person name="Pinnaka A.K."/>
        </authorList>
    </citation>
    <scope>NUCLEOTIDE SEQUENCE [LARGE SCALE GENOMIC DNA]</scope>
    <source>
        <strain evidence="2">AK93</strain>
    </source>
</reference>
<evidence type="ECO:0000313" key="1">
    <source>
        <dbReference type="EMBL" id="RFA38239.1"/>
    </source>
</evidence>
<accession>A0A3E0X1C9</accession>
<gene>
    <name evidence="1" type="ORF">CAL65_05220</name>
</gene>
<dbReference type="RefSeq" id="WP_116347565.1">
    <property type="nucleotide sequence ID" value="NZ_NFZW01000004.1"/>
</dbReference>
<sequence>MAELILEPTAKAAWQRLVKEAAVRSSRDLDEAKESYLVFLLMRYLQRPDLVRSILALRFLHASLANRRERGEGMQEVGDQCLIYAGLFPEQARRAELR</sequence>
<protein>
    <submittedName>
        <fullName evidence="1">Uncharacterized protein</fullName>
    </submittedName>
</protein>